<keyword evidence="3" id="KW-0547">Nucleotide-binding</keyword>
<dbReference type="GO" id="GO:0004674">
    <property type="term" value="F:protein serine/threonine kinase activity"/>
    <property type="evidence" value="ECO:0007669"/>
    <property type="project" value="UniProtKB-KW"/>
</dbReference>
<feature type="domain" description="AGC-kinase C-terminal" evidence="7">
    <location>
        <begin position="320"/>
        <end position="376"/>
    </location>
</feature>
<dbReference type="RefSeq" id="XP_024717634.1">
    <property type="nucleotide sequence ID" value="XM_024863049.1"/>
</dbReference>
<dbReference type="SUPFAM" id="SSF56112">
    <property type="entry name" value="Protein kinase-like (PK-like)"/>
    <property type="match status" value="1"/>
</dbReference>
<dbReference type="Gene3D" id="1.25.40.20">
    <property type="entry name" value="Ankyrin repeat-containing domain"/>
    <property type="match status" value="1"/>
</dbReference>
<reference evidence="8 9" key="1">
    <citation type="journal article" date="2018" name="New Phytol.">
        <title>Comparative genomics and transcriptomics depict ericoid mycorrhizal fungi as versatile saprotrophs and plant mutualists.</title>
        <authorList>
            <person name="Martino E."/>
            <person name="Morin E."/>
            <person name="Grelet G.A."/>
            <person name="Kuo A."/>
            <person name="Kohler A."/>
            <person name="Daghino S."/>
            <person name="Barry K.W."/>
            <person name="Cichocki N."/>
            <person name="Clum A."/>
            <person name="Dockter R.B."/>
            <person name="Hainaut M."/>
            <person name="Kuo R.C."/>
            <person name="LaButti K."/>
            <person name="Lindahl B.D."/>
            <person name="Lindquist E.A."/>
            <person name="Lipzen A."/>
            <person name="Khouja H.R."/>
            <person name="Magnuson J."/>
            <person name="Murat C."/>
            <person name="Ohm R.A."/>
            <person name="Singer S.W."/>
            <person name="Spatafora J.W."/>
            <person name="Wang M."/>
            <person name="Veneault-Fourrey C."/>
            <person name="Henrissat B."/>
            <person name="Grigoriev I.V."/>
            <person name="Martin F.M."/>
            <person name="Perotto S."/>
        </authorList>
    </citation>
    <scope>NUCLEOTIDE SEQUENCE [LARGE SCALE GENOMIC DNA]</scope>
    <source>
        <strain evidence="8 9">ATCC 22711</strain>
    </source>
</reference>
<dbReference type="EMBL" id="KZ679017">
    <property type="protein sequence ID" value="PSS09336.1"/>
    <property type="molecule type" value="Genomic_DNA"/>
</dbReference>
<dbReference type="CDD" id="cd11651">
    <property type="entry name" value="YPK1_N_like"/>
    <property type="match status" value="1"/>
</dbReference>
<dbReference type="SUPFAM" id="SSF48403">
    <property type="entry name" value="Ankyrin repeat"/>
    <property type="match status" value="1"/>
</dbReference>
<keyword evidence="6" id="KW-0040">ANK repeat</keyword>
<feature type="repeat" description="ANK" evidence="6">
    <location>
        <begin position="562"/>
        <end position="594"/>
    </location>
</feature>
<name>A0A2T3ASJ6_AMORE</name>
<keyword evidence="4" id="KW-0418">Kinase</keyword>
<evidence type="ECO:0000256" key="4">
    <source>
        <dbReference type="ARBA" id="ARBA00022777"/>
    </source>
</evidence>
<evidence type="ECO:0000313" key="8">
    <source>
        <dbReference type="EMBL" id="PSS09336.1"/>
    </source>
</evidence>
<organism evidence="8 9">
    <name type="scientific">Amorphotheca resinae ATCC 22711</name>
    <dbReference type="NCBI Taxonomy" id="857342"/>
    <lineage>
        <taxon>Eukaryota</taxon>
        <taxon>Fungi</taxon>
        <taxon>Dikarya</taxon>
        <taxon>Ascomycota</taxon>
        <taxon>Pezizomycotina</taxon>
        <taxon>Leotiomycetes</taxon>
        <taxon>Helotiales</taxon>
        <taxon>Amorphothecaceae</taxon>
        <taxon>Amorphotheca</taxon>
    </lineage>
</organism>
<evidence type="ECO:0000256" key="3">
    <source>
        <dbReference type="ARBA" id="ARBA00022741"/>
    </source>
</evidence>
<evidence type="ECO:0000256" key="1">
    <source>
        <dbReference type="ARBA" id="ARBA00022527"/>
    </source>
</evidence>
<gene>
    <name evidence="8" type="ORF">M430DRAFT_147136</name>
</gene>
<evidence type="ECO:0000256" key="6">
    <source>
        <dbReference type="PROSITE-ProRule" id="PRU00023"/>
    </source>
</evidence>
<dbReference type="Proteomes" id="UP000241818">
    <property type="component" value="Unassembled WGS sequence"/>
</dbReference>
<evidence type="ECO:0000256" key="5">
    <source>
        <dbReference type="ARBA" id="ARBA00022840"/>
    </source>
</evidence>
<dbReference type="InParanoid" id="A0A2T3ASJ6"/>
<dbReference type="Pfam" id="PF00023">
    <property type="entry name" value="Ank"/>
    <property type="match status" value="2"/>
</dbReference>
<dbReference type="STRING" id="857342.A0A2T3ASJ6"/>
<dbReference type="OrthoDB" id="1278353at2759"/>
<evidence type="ECO:0000256" key="2">
    <source>
        <dbReference type="ARBA" id="ARBA00022679"/>
    </source>
</evidence>
<dbReference type="PROSITE" id="PS50088">
    <property type="entry name" value="ANK_REPEAT"/>
    <property type="match status" value="2"/>
</dbReference>
<evidence type="ECO:0000313" key="9">
    <source>
        <dbReference type="Proteomes" id="UP000241818"/>
    </source>
</evidence>
<sequence length="686" mass="77483">MGLRGRRPIPEDDDPYKPEIIPIALQNSLEPGVLLVAIHEGLGLSVPQYEAALAHGNGTSNITSQSGGGLILPLSDHDSLPYATLELDGSEISVSAASGTRENPVWSTKLRDRIHKFDIFRAAELTIRLYTRNLGHREGSHDVLFIGCAKMNPVFGDEVQTEWLPIKNGTGKLHVEVEYVKNKTLRIETSKKPRFFGSSIMVRLSHRSNSLRKHARSFVYFGHLFLVDTSSTIYNGRSASTLTGQDSMPQRFWSRWTPTNTTASKWWTLGAFLFEMLTGSPPFYDEDVEQRRRNILSEPLSDDRLGFNGASEIKAHHYFDGLDWDKVARREYEPAFKPHEFAMSFEQEGKRETAESVKERFSGWSWGTPMPFQRDPAVPAAVESHPVADEKTEDWELVWQRKDQSFYFYNRSTETKKPIVAARSYLPKRPDETQEALEAVLKNKYMHLVPTMLEEYSVNLNFQLGFTQTTPLDYITGLQEIDMKGNQELVQMLVRRTDRIPCTRALGHAVSKQDTPIVNILLANGVKCDFEEADRPRSAGNYSEFNLEMNATTVRDSSEPEEYMPPLVRAISLGDADLVRLLLAHGANVNAGYHDLGTLLPGGFPSWFDRIYMQCGRPIQLAMELGHEDLVRLLLENGADIGLAQPVWRYHDCKMISREIHHQITARLRSIAASVAQGIMSQTALS</sequence>
<dbReference type="Gene3D" id="1.10.510.10">
    <property type="entry name" value="Transferase(Phosphotransferase) domain 1"/>
    <property type="match status" value="2"/>
</dbReference>
<dbReference type="PANTHER" id="PTHR24351">
    <property type="entry name" value="RIBOSOMAL PROTEIN S6 KINASE"/>
    <property type="match status" value="1"/>
</dbReference>
<dbReference type="InterPro" id="IPR011009">
    <property type="entry name" value="Kinase-like_dom_sf"/>
</dbReference>
<accession>A0A2T3ASJ6</accession>
<keyword evidence="9" id="KW-1185">Reference proteome</keyword>
<evidence type="ECO:0000259" key="7">
    <source>
        <dbReference type="PROSITE" id="PS51285"/>
    </source>
</evidence>
<dbReference type="InterPro" id="IPR036770">
    <property type="entry name" value="Ankyrin_rpt-contain_sf"/>
</dbReference>
<feature type="repeat" description="ANK" evidence="6">
    <location>
        <begin position="618"/>
        <end position="646"/>
    </location>
</feature>
<keyword evidence="5" id="KW-0067">ATP-binding</keyword>
<dbReference type="AlphaFoldDB" id="A0A2T3ASJ6"/>
<dbReference type="SMART" id="SM00248">
    <property type="entry name" value="ANK"/>
    <property type="match status" value="3"/>
</dbReference>
<dbReference type="GeneID" id="36571130"/>
<keyword evidence="2" id="KW-0808">Transferase</keyword>
<dbReference type="PROSITE" id="PS51285">
    <property type="entry name" value="AGC_KINASE_CTER"/>
    <property type="match status" value="1"/>
</dbReference>
<dbReference type="InterPro" id="IPR002110">
    <property type="entry name" value="Ankyrin_rpt"/>
</dbReference>
<dbReference type="InterPro" id="IPR000961">
    <property type="entry name" value="AGC-kinase_C"/>
</dbReference>
<proteinExistence type="predicted"/>
<protein>
    <recommendedName>
        <fullName evidence="7">AGC-kinase C-terminal domain-containing protein</fullName>
    </recommendedName>
</protein>
<keyword evidence="1" id="KW-0723">Serine/threonine-protein kinase</keyword>
<dbReference type="GO" id="GO:0005524">
    <property type="term" value="F:ATP binding"/>
    <property type="evidence" value="ECO:0007669"/>
    <property type="project" value="UniProtKB-KW"/>
</dbReference>
<dbReference type="PROSITE" id="PS50297">
    <property type="entry name" value="ANK_REP_REGION"/>
    <property type="match status" value="2"/>
</dbReference>